<keyword evidence="6" id="KW-1185">Reference proteome</keyword>
<evidence type="ECO:0000256" key="3">
    <source>
        <dbReference type="SAM" id="SignalP"/>
    </source>
</evidence>
<sequence>MRRLLDLGWIFLLIGVLNIEAQKKYSLSISTKCLGNIMRVDVGPLGGNLLEVAVVINNTAVVLTPILASQCGFSMKTDRLGNALIYVSLQNCFARNVEDKMFATALHLRVHGNQFEDELYQVAETCQYDAWASREIICDYNYMEVSVKRAAPDEYTIPQTGSKSVNTRQAAEKQPLDAGFRMTTVVFFTPQGENAMSVVDAQKHGYGIGNTPTRLVLRSPIAAPVMYIQDVAGIPMRVLRTSTIFEKKWLATQIDAAAACPMQEGSVFFTETTITWYLPRQPDPVITSGQFNLLAVHFGINGQRLNAAEMQAQQYTVSVNDFFIVTEIPIGAVGGYYKSHTKDDQYFISYMIEPMLELLWAEETTHEDTRYKVFFHIATHLMPHPLQLIDNTVSAERLFKLILGQFASDVALINITFPSEVLSMADCSARGFNIMEHMSPNSSMKVFTLQVPFTDPAVLQQTKDGVTVYSLHLIFGLMVLEDFIPFSYTAYVEAAVQDLVPPSVSGGCDNQNFYVLVKYGTQGYNFQTAIGKSLMTPSLAQHYNYMENGTHFSFVVPFTAPDVAVEAIESSSIRCRLDLVLSNPETNVQIQDFSVACNFPTTLTECFPNGTMTALAVKLESVPSLNPAQLTLADPNCGPSYSDNRYSYFIFTVNSCGTTRKFLPNAMLYENEISLPDSLVMRKGLTSEEPEYHLKASCLYEINTNKAVAFNTRPRRSEPYAENSKGQLQVVIKLALDDSYSTFQSFEEYPIAKYLQQPLYFEVELVGSTNPQVSLQLENCWATQNEDRTSQPRWNLIINGCPNPVDPYQVVFHPVWPDDRVKYLSHLKRFEIQMFAFAEGQDDMNSRVFVHCDIVICDSKNPLGGICNGQCPNPENGTKGQRRDVSDGFEYVSIGPMRFSQ</sequence>
<dbReference type="Ensembl" id="ENSKMAT00000023770.1">
    <property type="protein sequence ID" value="ENSKMAP00000023471.1"/>
    <property type="gene ID" value="ENSKMAG00000017411.1"/>
</dbReference>
<dbReference type="InterPro" id="IPR055356">
    <property type="entry name" value="ZP-N"/>
</dbReference>
<dbReference type="InterPro" id="IPR042235">
    <property type="entry name" value="ZP-C_dom"/>
</dbReference>
<dbReference type="Pfam" id="PF26562">
    <property type="entry name" value="Ig-like"/>
    <property type="match status" value="1"/>
</dbReference>
<keyword evidence="3" id="KW-0732">Signal</keyword>
<proteinExistence type="predicted"/>
<dbReference type="Gene3D" id="2.60.40.4100">
    <property type="entry name" value="Zona pellucida, ZP-C domain"/>
    <property type="match status" value="1"/>
</dbReference>
<reference evidence="5" key="2">
    <citation type="submission" date="2025-09" db="UniProtKB">
        <authorList>
            <consortium name="Ensembl"/>
        </authorList>
    </citation>
    <scope>IDENTIFICATION</scope>
</reference>
<evidence type="ECO:0000313" key="5">
    <source>
        <dbReference type="Ensembl" id="ENSKMAP00000023471.1"/>
    </source>
</evidence>
<dbReference type="PRINTS" id="PR00023">
    <property type="entry name" value="ZPELLUCIDA"/>
</dbReference>
<evidence type="ECO:0000259" key="4">
    <source>
        <dbReference type="PROSITE" id="PS51034"/>
    </source>
</evidence>
<dbReference type="GeneTree" id="ENSGT00940000163503"/>
<accession>A0A3Q3B3F3</accession>
<dbReference type="InterPro" id="IPR001507">
    <property type="entry name" value="ZP_dom"/>
</dbReference>
<dbReference type="OMA" id="NCWATQE"/>
<dbReference type="InterPro" id="IPR048290">
    <property type="entry name" value="ZP_chr"/>
</dbReference>
<feature type="signal peptide" evidence="3">
    <location>
        <begin position="1"/>
        <end position="21"/>
    </location>
</feature>
<dbReference type="PANTHER" id="PTHR47130:SF3">
    <property type="entry name" value="ZONA PELLUCIDA PROTEIN"/>
    <property type="match status" value="1"/>
</dbReference>
<evidence type="ECO:0000313" key="6">
    <source>
        <dbReference type="Proteomes" id="UP000264800"/>
    </source>
</evidence>
<keyword evidence="1" id="KW-1015">Disulfide bond</keyword>
<dbReference type="PANTHER" id="PTHR47130">
    <property type="entry name" value="SI:DKEY-19B23.11-RELATED"/>
    <property type="match status" value="1"/>
</dbReference>
<dbReference type="SMART" id="SM00241">
    <property type="entry name" value="ZP"/>
    <property type="match status" value="1"/>
</dbReference>
<dbReference type="AlphaFoldDB" id="A0A3Q3B3F3"/>
<dbReference type="InterPro" id="IPR055355">
    <property type="entry name" value="ZP-C"/>
</dbReference>
<dbReference type="Pfam" id="PF23344">
    <property type="entry name" value="ZP-N"/>
    <property type="match status" value="1"/>
</dbReference>
<feature type="domain" description="ZP" evidence="4">
    <location>
        <begin position="605"/>
        <end position="874"/>
    </location>
</feature>
<dbReference type="InterPro" id="IPR058876">
    <property type="entry name" value="Ig-like_ZP"/>
</dbReference>
<feature type="chain" id="PRO_5018758923" evidence="3">
    <location>
        <begin position="22"/>
        <end position="901"/>
    </location>
</feature>
<keyword evidence="2" id="KW-0325">Glycoprotein</keyword>
<dbReference type="Gene3D" id="2.60.40.3210">
    <property type="entry name" value="Zona pellucida, ZP-N domain"/>
    <property type="match status" value="1"/>
</dbReference>
<dbReference type="Pfam" id="PF00100">
    <property type="entry name" value="Zona_pellucida"/>
    <property type="match status" value="1"/>
</dbReference>
<organism evidence="5 6">
    <name type="scientific">Kryptolebias marmoratus</name>
    <name type="common">Mangrove killifish</name>
    <name type="synonym">Rivulus marmoratus</name>
    <dbReference type="NCBI Taxonomy" id="37003"/>
    <lineage>
        <taxon>Eukaryota</taxon>
        <taxon>Metazoa</taxon>
        <taxon>Chordata</taxon>
        <taxon>Craniata</taxon>
        <taxon>Vertebrata</taxon>
        <taxon>Euteleostomi</taxon>
        <taxon>Actinopterygii</taxon>
        <taxon>Neopterygii</taxon>
        <taxon>Teleostei</taxon>
        <taxon>Neoteleostei</taxon>
        <taxon>Acanthomorphata</taxon>
        <taxon>Ovalentaria</taxon>
        <taxon>Atherinomorphae</taxon>
        <taxon>Cyprinodontiformes</taxon>
        <taxon>Rivulidae</taxon>
        <taxon>Kryptolebias</taxon>
    </lineage>
</organism>
<protein>
    <submittedName>
        <fullName evidence="5">Uncharacterized LOC108233398</fullName>
    </submittedName>
</protein>
<dbReference type="Proteomes" id="UP000264800">
    <property type="component" value="Unplaced"/>
</dbReference>
<evidence type="ECO:0000256" key="1">
    <source>
        <dbReference type="ARBA" id="ARBA00023157"/>
    </source>
</evidence>
<evidence type="ECO:0000256" key="2">
    <source>
        <dbReference type="ARBA" id="ARBA00023180"/>
    </source>
</evidence>
<name>A0A3Q3B3F3_KRYMA</name>
<reference evidence="5" key="1">
    <citation type="submission" date="2025-08" db="UniProtKB">
        <authorList>
            <consortium name="Ensembl"/>
        </authorList>
    </citation>
    <scope>IDENTIFICATION</scope>
</reference>
<dbReference type="PROSITE" id="PS51034">
    <property type="entry name" value="ZP_2"/>
    <property type="match status" value="1"/>
</dbReference>
<dbReference type="STRING" id="37003.ENSKMAP00000023471"/>